<evidence type="ECO:0000256" key="2">
    <source>
        <dbReference type="ARBA" id="ARBA00007262"/>
    </source>
</evidence>
<dbReference type="InterPro" id="IPR038213">
    <property type="entry name" value="IFI6/IFI27-like_sf"/>
</dbReference>
<evidence type="ECO:0000256" key="5">
    <source>
        <dbReference type="ARBA" id="ARBA00023136"/>
    </source>
</evidence>
<organism evidence="7 8">
    <name type="scientific">Heterodermia speciosa</name>
    <dbReference type="NCBI Taxonomy" id="116794"/>
    <lineage>
        <taxon>Eukaryota</taxon>
        <taxon>Fungi</taxon>
        <taxon>Dikarya</taxon>
        <taxon>Ascomycota</taxon>
        <taxon>Pezizomycotina</taxon>
        <taxon>Lecanoromycetes</taxon>
        <taxon>OSLEUM clade</taxon>
        <taxon>Lecanoromycetidae</taxon>
        <taxon>Caliciales</taxon>
        <taxon>Physciaceae</taxon>
        <taxon>Heterodermia</taxon>
    </lineage>
</organism>
<keyword evidence="8" id="KW-1185">Reference proteome</keyword>
<accession>A0A8H3I9Z9</accession>
<dbReference type="PANTHER" id="PTHR16932">
    <property type="entry name" value="INTERFERON ALPHA-INDUCIBLE PROTEIN 27"/>
    <property type="match status" value="1"/>
</dbReference>
<feature type="transmembrane region" description="Helical" evidence="6">
    <location>
        <begin position="190"/>
        <end position="216"/>
    </location>
</feature>
<comment type="subcellular location">
    <subcellularLocation>
        <location evidence="1">Membrane</location>
        <topology evidence="1">Multi-pass membrane protein</topology>
    </subcellularLocation>
</comment>
<dbReference type="Proteomes" id="UP000664521">
    <property type="component" value="Unassembled WGS sequence"/>
</dbReference>
<evidence type="ECO:0000313" key="7">
    <source>
        <dbReference type="EMBL" id="CAF9905814.1"/>
    </source>
</evidence>
<dbReference type="Pfam" id="PF06140">
    <property type="entry name" value="Ifi-6-16"/>
    <property type="match status" value="1"/>
</dbReference>
<dbReference type="GO" id="GO:0016020">
    <property type="term" value="C:membrane"/>
    <property type="evidence" value="ECO:0007669"/>
    <property type="project" value="UniProtKB-SubCell"/>
</dbReference>
<dbReference type="Gene3D" id="1.10.510.10">
    <property type="entry name" value="Transferase(Phosphotransferase) domain 1"/>
    <property type="match status" value="1"/>
</dbReference>
<name>A0A8H3I9Z9_9LECA</name>
<dbReference type="AlphaFoldDB" id="A0A8H3I9Z9"/>
<dbReference type="PANTHER" id="PTHR16932:SF18">
    <property type="entry name" value="INTERFERON, ALPHA-INDUCIBLE PROTEIN 27-LIKE 2"/>
    <property type="match status" value="1"/>
</dbReference>
<feature type="transmembrane region" description="Helical" evidence="6">
    <location>
        <begin position="236"/>
        <end position="266"/>
    </location>
</feature>
<dbReference type="InterPro" id="IPR009311">
    <property type="entry name" value="IFI6/IFI27-like"/>
</dbReference>
<gene>
    <name evidence="7" type="ORF">HETSPECPRED_005957</name>
</gene>
<proteinExistence type="inferred from homology"/>
<evidence type="ECO:0000313" key="8">
    <source>
        <dbReference type="Proteomes" id="UP000664521"/>
    </source>
</evidence>
<evidence type="ECO:0000256" key="3">
    <source>
        <dbReference type="ARBA" id="ARBA00022692"/>
    </source>
</evidence>
<reference evidence="7" key="1">
    <citation type="submission" date="2021-03" db="EMBL/GenBank/DDBJ databases">
        <authorList>
            <person name="Tagirdzhanova G."/>
        </authorList>
    </citation>
    <scope>NUCLEOTIDE SEQUENCE</scope>
</reference>
<keyword evidence="3 6" id="KW-0812">Transmembrane</keyword>
<evidence type="ECO:0000256" key="6">
    <source>
        <dbReference type="SAM" id="Phobius"/>
    </source>
</evidence>
<dbReference type="EMBL" id="CAJPDS010000004">
    <property type="protein sequence ID" value="CAF9905814.1"/>
    <property type="molecule type" value="Genomic_DNA"/>
</dbReference>
<keyword evidence="5 6" id="KW-0472">Membrane</keyword>
<comment type="caution">
    <text evidence="7">The sequence shown here is derived from an EMBL/GenBank/DDBJ whole genome shotgun (WGS) entry which is preliminary data.</text>
</comment>
<dbReference type="OrthoDB" id="1668230at2759"/>
<evidence type="ECO:0000256" key="4">
    <source>
        <dbReference type="ARBA" id="ARBA00022989"/>
    </source>
</evidence>
<dbReference type="Gene3D" id="6.10.110.10">
    <property type="match status" value="1"/>
</dbReference>
<keyword evidence="4 6" id="KW-1133">Transmembrane helix</keyword>
<comment type="similarity">
    <text evidence="2">Belongs to the IFI6/IFI27 family.</text>
</comment>
<sequence length="300" mass="32292">MASAKVTCQIHVQKIEDNGRTQKIAMKSLRNCPDIGVELRIRWATELMKHFEQPPEPITSIRPWDFVAKMDGSVESLPNPVLTGDLCEGYPARFQIPSCTLDGLNHEEKVRRAEMFAMACLLYEIMSGRKPFEELADDKVQHRFMNGDVPNDAATLPNSLFMFSGWSEEFAQELQRRVDRQKTLGIVRKAGIAVAVVSFLAVPALGIAGFGVLGPAAGSVAAAWQGSMGAVQAGSLFAWCQSAAMGGAAAGSINAVGVAGTAVAGLSKSAKTFTMDTPVADIPGLVEMFKKVFRTGNQNR</sequence>
<evidence type="ECO:0000256" key="1">
    <source>
        <dbReference type="ARBA" id="ARBA00004141"/>
    </source>
</evidence>
<protein>
    <submittedName>
        <fullName evidence="7">Uncharacterized protein</fullName>
    </submittedName>
</protein>